<protein>
    <submittedName>
        <fullName evidence="2">Uncharacterized protein</fullName>
    </submittedName>
</protein>
<name>A0ABR2GE07_9ROSI</name>
<evidence type="ECO:0000313" key="2">
    <source>
        <dbReference type="EMBL" id="KAK8601146.1"/>
    </source>
</evidence>
<evidence type="ECO:0000256" key="1">
    <source>
        <dbReference type="SAM" id="Phobius"/>
    </source>
</evidence>
<reference evidence="2 3" key="1">
    <citation type="journal article" date="2024" name="G3 (Bethesda)">
        <title>Genome assembly of Hibiscus sabdariffa L. provides insights into metabolisms of medicinal natural products.</title>
        <authorList>
            <person name="Kim T."/>
        </authorList>
    </citation>
    <scope>NUCLEOTIDE SEQUENCE [LARGE SCALE GENOMIC DNA]</scope>
    <source>
        <strain evidence="2">TK-2024</strain>
        <tissue evidence="2">Old leaves</tissue>
    </source>
</reference>
<dbReference type="EMBL" id="JBBPBM010000001">
    <property type="protein sequence ID" value="KAK8601146.1"/>
    <property type="molecule type" value="Genomic_DNA"/>
</dbReference>
<keyword evidence="1" id="KW-0812">Transmembrane</keyword>
<evidence type="ECO:0000313" key="3">
    <source>
        <dbReference type="Proteomes" id="UP001472677"/>
    </source>
</evidence>
<feature type="transmembrane region" description="Helical" evidence="1">
    <location>
        <begin position="56"/>
        <end position="77"/>
    </location>
</feature>
<comment type="caution">
    <text evidence="2">The sequence shown here is derived from an EMBL/GenBank/DDBJ whole genome shotgun (WGS) entry which is preliminary data.</text>
</comment>
<keyword evidence="1" id="KW-0472">Membrane</keyword>
<sequence length="118" mass="13030">MVSQLLLPASAPSLGFGTTSVVHAWFSGVLLVIAPLFCVQVHVCLCPLVDWTKIGIMYVVGSRSYLWLVISIGSCYGGDDGSVLPLFGVFCTLDALWDLRFMFLLVESHLWPFFWGVE</sequence>
<feature type="transmembrane region" description="Helical" evidence="1">
    <location>
        <begin position="83"/>
        <end position="106"/>
    </location>
</feature>
<feature type="transmembrane region" description="Helical" evidence="1">
    <location>
        <begin position="25"/>
        <end position="49"/>
    </location>
</feature>
<gene>
    <name evidence="2" type="ORF">V6N12_050988</name>
</gene>
<proteinExistence type="predicted"/>
<keyword evidence="1" id="KW-1133">Transmembrane helix</keyword>
<accession>A0ABR2GE07</accession>
<organism evidence="2 3">
    <name type="scientific">Hibiscus sabdariffa</name>
    <name type="common">roselle</name>
    <dbReference type="NCBI Taxonomy" id="183260"/>
    <lineage>
        <taxon>Eukaryota</taxon>
        <taxon>Viridiplantae</taxon>
        <taxon>Streptophyta</taxon>
        <taxon>Embryophyta</taxon>
        <taxon>Tracheophyta</taxon>
        <taxon>Spermatophyta</taxon>
        <taxon>Magnoliopsida</taxon>
        <taxon>eudicotyledons</taxon>
        <taxon>Gunneridae</taxon>
        <taxon>Pentapetalae</taxon>
        <taxon>rosids</taxon>
        <taxon>malvids</taxon>
        <taxon>Malvales</taxon>
        <taxon>Malvaceae</taxon>
        <taxon>Malvoideae</taxon>
        <taxon>Hibiscus</taxon>
    </lineage>
</organism>
<dbReference type="Proteomes" id="UP001472677">
    <property type="component" value="Unassembled WGS sequence"/>
</dbReference>
<keyword evidence="3" id="KW-1185">Reference proteome</keyword>